<dbReference type="Proteomes" id="UP000002613">
    <property type="component" value="Chromosome"/>
</dbReference>
<dbReference type="PANTHER" id="PTHR36565:SF1">
    <property type="entry name" value="UPF0332 PROTEIN TM_1000"/>
    <property type="match status" value="1"/>
</dbReference>
<dbReference type="RefSeq" id="WP_012965565.1">
    <property type="nucleotide sequence ID" value="NC_013849.1"/>
</dbReference>
<dbReference type="EMBL" id="CP001899">
    <property type="protein sequence ID" value="ADC65222.1"/>
    <property type="molecule type" value="Genomic_DNA"/>
</dbReference>
<accession>D3RXK9</accession>
<dbReference type="AlphaFoldDB" id="D3RXK9"/>
<protein>
    <submittedName>
        <fullName evidence="3">HEPN domain protein</fullName>
    </submittedName>
</protein>
<dbReference type="Pfam" id="PF05168">
    <property type="entry name" value="HEPN"/>
    <property type="match status" value="1"/>
</dbReference>
<keyword evidence="4" id="KW-1185">Reference proteome</keyword>
<dbReference type="eggNOG" id="arCOG02123">
    <property type="taxonomic scope" value="Archaea"/>
</dbReference>
<dbReference type="KEGG" id="fpl:Ferp_1060"/>
<evidence type="ECO:0000313" key="3">
    <source>
        <dbReference type="EMBL" id="ADC65222.1"/>
    </source>
</evidence>
<dbReference type="STRING" id="589924.Ferp_1060"/>
<dbReference type="InterPro" id="IPR007842">
    <property type="entry name" value="HEPN_dom"/>
</dbReference>
<dbReference type="HOGENOM" id="CLU_151247_1_0_2"/>
<feature type="domain" description="HEPN" evidence="2">
    <location>
        <begin position="5"/>
        <end position="113"/>
    </location>
</feature>
<reference evidence="3 4" key="2">
    <citation type="journal article" date="2011" name="Stand. Genomic Sci.">
        <title>Complete genome sequence of Ferroglobus placidus AEDII12DO.</title>
        <authorList>
            <person name="Anderson I."/>
            <person name="Risso C."/>
            <person name="Holmes D."/>
            <person name="Lucas S."/>
            <person name="Copeland A."/>
            <person name="Lapidus A."/>
            <person name="Cheng J.F."/>
            <person name="Bruce D."/>
            <person name="Goodwin L."/>
            <person name="Pitluck S."/>
            <person name="Saunders E."/>
            <person name="Brettin T."/>
            <person name="Detter J.C."/>
            <person name="Han C."/>
            <person name="Tapia R."/>
            <person name="Larimer F."/>
            <person name="Land M."/>
            <person name="Hauser L."/>
            <person name="Woyke T."/>
            <person name="Lovley D."/>
            <person name="Kyrpides N."/>
            <person name="Ivanova N."/>
        </authorList>
    </citation>
    <scope>NUCLEOTIDE SEQUENCE [LARGE SCALE GENOMIC DNA]</scope>
    <source>
        <strain evidence="4">DSM 10642 / AEDII12DO</strain>
    </source>
</reference>
<dbReference type="Gene3D" id="1.20.120.330">
    <property type="entry name" value="Nucleotidyltransferases domain 2"/>
    <property type="match status" value="1"/>
</dbReference>
<sequence length="120" mass="13782">MEEFELHLQRAKKSFEAFKILKDKGLYEDAISRGYYAILHLCYALLIKNGLDLPKTHSGLVAKLWQNREMLGINEEIVKSISRIQSLRENGDYGVISALKEEDLALVEEIYKKLLGAVER</sequence>
<dbReference type="OrthoDB" id="101012at2157"/>
<comment type="similarity">
    <text evidence="1">Belongs to the UPF0332 family.</text>
</comment>
<name>D3RXK9_FERPA</name>
<proteinExistence type="inferred from homology"/>
<reference evidence="4" key="1">
    <citation type="submission" date="2010-02" db="EMBL/GenBank/DDBJ databases">
        <title>Complete sequence of Ferroglobus placidus DSM 10642.</title>
        <authorList>
            <consortium name="US DOE Joint Genome Institute"/>
            <person name="Lucas S."/>
            <person name="Copeland A."/>
            <person name="Lapidus A."/>
            <person name="Cheng J.-F."/>
            <person name="Bruce D."/>
            <person name="Goodwin L."/>
            <person name="Pitluck S."/>
            <person name="Saunders E."/>
            <person name="Brettin T."/>
            <person name="Detter J.C."/>
            <person name="Han C."/>
            <person name="Tapia R."/>
            <person name="Larimer F."/>
            <person name="Land M."/>
            <person name="Hauser L."/>
            <person name="Kyrpides N."/>
            <person name="Ivanova N."/>
            <person name="Holmes D."/>
            <person name="Lovley D."/>
            <person name="Kyrpides N."/>
            <person name="Anderson I.J."/>
            <person name="Woyke T."/>
        </authorList>
    </citation>
    <scope>NUCLEOTIDE SEQUENCE [LARGE SCALE GENOMIC DNA]</scope>
    <source>
        <strain evidence="4">DSM 10642 / AEDII12DO</strain>
    </source>
</reference>
<evidence type="ECO:0000256" key="1">
    <source>
        <dbReference type="ARBA" id="ARBA00038248"/>
    </source>
</evidence>
<dbReference type="GeneID" id="25395297"/>
<evidence type="ECO:0000259" key="2">
    <source>
        <dbReference type="Pfam" id="PF05168"/>
    </source>
</evidence>
<dbReference type="PaxDb" id="589924-Ferp_1060"/>
<gene>
    <name evidence="3" type="ordered locus">Ferp_1060</name>
</gene>
<evidence type="ECO:0000313" key="4">
    <source>
        <dbReference type="Proteomes" id="UP000002613"/>
    </source>
</evidence>
<dbReference type="InterPro" id="IPR052226">
    <property type="entry name" value="UPF0332_toxin"/>
</dbReference>
<organism evidence="3 4">
    <name type="scientific">Ferroglobus placidus (strain DSM 10642 / AEDII12DO)</name>
    <dbReference type="NCBI Taxonomy" id="589924"/>
    <lineage>
        <taxon>Archaea</taxon>
        <taxon>Methanobacteriati</taxon>
        <taxon>Methanobacteriota</taxon>
        <taxon>Archaeoglobi</taxon>
        <taxon>Archaeoglobales</taxon>
        <taxon>Archaeoglobaceae</taxon>
        <taxon>Ferroglobus</taxon>
    </lineage>
</organism>
<dbReference type="PANTHER" id="PTHR36565">
    <property type="entry name" value="UPF0332 PROTEIN TM_1000"/>
    <property type="match status" value="1"/>
</dbReference>